<keyword evidence="2" id="KW-0238">DNA-binding</keyword>
<dbReference type="AlphaFoldDB" id="A0A4R0KCY1"/>
<dbReference type="InterPro" id="IPR010093">
    <property type="entry name" value="SinI_DNA-bd"/>
</dbReference>
<evidence type="ECO:0000313" key="3">
    <source>
        <dbReference type="Proteomes" id="UP000291144"/>
    </source>
</evidence>
<keyword evidence="3" id="KW-1185">Reference proteome</keyword>
<sequence>MTADLLESQTYLPEQQEQLATIASFLEAHHSKRGELPERRYFLIGAEEHEQIEVPEAIHRVLVQAVAALMAGKAVTLSPTSQKLTTQQAADLLGVSRPTVVRLLDDNVVRSERIGNRRKVLLSDLLAYRDARRQRQYQAIADTSVDVDEEEDPAVVQEQLKKIRKQRAEQRRRDQGI</sequence>
<feature type="domain" description="Helix-turn-helix" evidence="1">
    <location>
        <begin position="84"/>
        <end position="132"/>
    </location>
</feature>
<dbReference type="Proteomes" id="UP000291144">
    <property type="component" value="Unassembled WGS sequence"/>
</dbReference>
<accession>A0A4R0KCY1</accession>
<comment type="caution">
    <text evidence="2">The sequence shown here is derived from an EMBL/GenBank/DDBJ whole genome shotgun (WGS) entry which is preliminary data.</text>
</comment>
<evidence type="ECO:0000259" key="1">
    <source>
        <dbReference type="Pfam" id="PF12728"/>
    </source>
</evidence>
<dbReference type="OrthoDB" id="26212at2"/>
<dbReference type="SUPFAM" id="SSF46955">
    <property type="entry name" value="Putative DNA-binding domain"/>
    <property type="match status" value="1"/>
</dbReference>
<dbReference type="RefSeq" id="WP_131362324.1">
    <property type="nucleotide sequence ID" value="NZ_SJKB01000011.1"/>
</dbReference>
<dbReference type="GO" id="GO:0003677">
    <property type="term" value="F:DNA binding"/>
    <property type="evidence" value="ECO:0007669"/>
    <property type="project" value="UniProtKB-KW"/>
</dbReference>
<organism evidence="2 3">
    <name type="scientific">Kribbella pittospori</name>
    <dbReference type="NCBI Taxonomy" id="722689"/>
    <lineage>
        <taxon>Bacteria</taxon>
        <taxon>Bacillati</taxon>
        <taxon>Actinomycetota</taxon>
        <taxon>Actinomycetes</taxon>
        <taxon>Propionibacteriales</taxon>
        <taxon>Kribbellaceae</taxon>
        <taxon>Kribbella</taxon>
    </lineage>
</organism>
<dbReference type="Pfam" id="PF12728">
    <property type="entry name" value="HTH_17"/>
    <property type="match status" value="1"/>
</dbReference>
<protein>
    <submittedName>
        <fullName evidence="2">DNA-binding protein</fullName>
    </submittedName>
</protein>
<dbReference type="EMBL" id="SJKB01000011">
    <property type="protein sequence ID" value="TCC56964.1"/>
    <property type="molecule type" value="Genomic_DNA"/>
</dbReference>
<dbReference type="InterPro" id="IPR041657">
    <property type="entry name" value="HTH_17"/>
</dbReference>
<reference evidence="2 3" key="1">
    <citation type="submission" date="2019-02" db="EMBL/GenBank/DDBJ databases">
        <title>Kribbella capetownensis sp. nov. and Kribbella speibonae sp. nov., isolated from soil.</title>
        <authorList>
            <person name="Curtis S.M."/>
            <person name="Norton I."/>
            <person name="Everest G.J."/>
            <person name="Meyers P.R."/>
        </authorList>
    </citation>
    <scope>NUCLEOTIDE SEQUENCE [LARGE SCALE GENOMIC DNA]</scope>
    <source>
        <strain evidence="2 3">NRRL B-24813</strain>
    </source>
</reference>
<dbReference type="NCBIfam" id="TIGR01764">
    <property type="entry name" value="excise"/>
    <property type="match status" value="1"/>
</dbReference>
<gene>
    <name evidence="2" type="ORF">E0H73_31220</name>
</gene>
<proteinExistence type="predicted"/>
<evidence type="ECO:0000313" key="2">
    <source>
        <dbReference type="EMBL" id="TCC56964.1"/>
    </source>
</evidence>
<name>A0A4R0KCY1_9ACTN</name>
<dbReference type="InterPro" id="IPR009061">
    <property type="entry name" value="DNA-bd_dom_put_sf"/>
</dbReference>